<protein>
    <submittedName>
        <fullName evidence="8">Ion channel activity protein</fullName>
    </submittedName>
</protein>
<feature type="compositionally biased region" description="Basic residues" evidence="6">
    <location>
        <begin position="308"/>
        <end position="325"/>
    </location>
</feature>
<evidence type="ECO:0000256" key="4">
    <source>
        <dbReference type="ARBA" id="ARBA00022989"/>
    </source>
</evidence>
<feature type="transmembrane region" description="Helical" evidence="7">
    <location>
        <begin position="35"/>
        <end position="56"/>
    </location>
</feature>
<dbReference type="PANTHER" id="PTHR28286:SF1">
    <property type="entry name" value="30 KDA HEAT SHOCK PROTEIN-RELATED"/>
    <property type="match status" value="1"/>
</dbReference>
<dbReference type="SUPFAM" id="SSF81321">
    <property type="entry name" value="Family A G protein-coupled receptor-like"/>
    <property type="match status" value="1"/>
</dbReference>
<keyword evidence="5 7" id="KW-0472">Membrane</keyword>
<proteinExistence type="inferred from homology"/>
<name>A0A9P7B641_MAUEX</name>
<feature type="transmembrane region" description="Helical" evidence="7">
    <location>
        <begin position="200"/>
        <end position="218"/>
    </location>
</feature>
<comment type="similarity">
    <text evidence="2">Belongs to the archaeal/bacterial/fungal opsin family.</text>
</comment>
<evidence type="ECO:0000313" key="8">
    <source>
        <dbReference type="EMBL" id="KAG0660204.1"/>
    </source>
</evidence>
<keyword evidence="3 7" id="KW-0812">Transmembrane</keyword>
<evidence type="ECO:0000256" key="1">
    <source>
        <dbReference type="ARBA" id="ARBA00004141"/>
    </source>
</evidence>
<dbReference type="Gene3D" id="1.20.1070.10">
    <property type="entry name" value="Rhodopsin 7-helix transmembrane proteins"/>
    <property type="match status" value="1"/>
</dbReference>
<evidence type="ECO:0000256" key="7">
    <source>
        <dbReference type="SAM" id="Phobius"/>
    </source>
</evidence>
<dbReference type="SMART" id="SM01021">
    <property type="entry name" value="Bac_rhodopsin"/>
    <property type="match status" value="1"/>
</dbReference>
<evidence type="ECO:0000313" key="9">
    <source>
        <dbReference type="Proteomes" id="UP000750334"/>
    </source>
</evidence>
<feature type="transmembrane region" description="Helical" evidence="7">
    <location>
        <begin position="142"/>
        <end position="164"/>
    </location>
</feature>
<keyword evidence="4 7" id="KW-1133">Transmembrane helix</keyword>
<dbReference type="FunFam" id="1.20.1070.10:FF:000160">
    <property type="entry name" value="Related to Opsin-1"/>
    <property type="match status" value="1"/>
</dbReference>
<reference evidence="8 9" key="1">
    <citation type="submission" date="2020-11" db="EMBL/GenBank/DDBJ databases">
        <title>Kefir isolates.</title>
        <authorList>
            <person name="Marcisauskas S."/>
            <person name="Kim Y."/>
            <person name="Blasche S."/>
        </authorList>
    </citation>
    <scope>NUCLEOTIDE SEQUENCE [LARGE SCALE GENOMIC DNA]</scope>
    <source>
        <strain evidence="8 9">OG2</strain>
    </source>
</reference>
<comment type="subcellular location">
    <subcellularLocation>
        <location evidence="1">Membrane</location>
        <topology evidence="1">Multi-pass membrane protein</topology>
    </subcellularLocation>
</comment>
<feature type="transmembrane region" description="Helical" evidence="7">
    <location>
        <begin position="117"/>
        <end position="135"/>
    </location>
</feature>
<feature type="transmembrane region" description="Helical" evidence="7">
    <location>
        <begin position="238"/>
        <end position="264"/>
    </location>
</feature>
<sequence length="325" mass="36501">MSEYLDLVKRGGNEALKVNGPAKADFHITNRGSDWLFTVFCIYTFACIVAILLMFRKPANERFVYYTVILPYACMAVNYFTMASNLGWAPVVALYNRHRVSTQTTHLGTRQIYYSRFIGWFLAMPWPVIQMSLMGKTPIWHIIFNCFFTELFVIGYLVACVVHSTYKWGYYTFGTASIIVTLISLMTTTKNLTTRLGADVTKIFTLIFGLNAFLWLIYPICFGLSEGGNVIVPDSEHIFYGILDLIYLCFLPAVWLVFVSYVGLDKMGLDTLGAPSDLEPLPTVASTTSVASKKSESSSAGEGEEKKKSKSPLKKLKKSKKADNE</sequence>
<dbReference type="Proteomes" id="UP000750334">
    <property type="component" value="Unassembled WGS sequence"/>
</dbReference>
<organism evidence="8 9">
    <name type="scientific">Maudiozyma exigua</name>
    <name type="common">Yeast</name>
    <name type="synonym">Kazachstania exigua</name>
    <dbReference type="NCBI Taxonomy" id="34358"/>
    <lineage>
        <taxon>Eukaryota</taxon>
        <taxon>Fungi</taxon>
        <taxon>Dikarya</taxon>
        <taxon>Ascomycota</taxon>
        <taxon>Saccharomycotina</taxon>
        <taxon>Saccharomycetes</taxon>
        <taxon>Saccharomycetales</taxon>
        <taxon>Saccharomycetaceae</taxon>
        <taxon>Maudiozyma</taxon>
    </lineage>
</organism>
<evidence type="ECO:0000256" key="2">
    <source>
        <dbReference type="ARBA" id="ARBA00008130"/>
    </source>
</evidence>
<dbReference type="InterPro" id="IPR001425">
    <property type="entry name" value="Arc/bac/fun_rhodopsins"/>
</dbReference>
<dbReference type="PRINTS" id="PR00251">
    <property type="entry name" value="BACTRLOPSIN"/>
</dbReference>
<dbReference type="OrthoDB" id="536545at2759"/>
<accession>A0A9P7B641</accession>
<gene>
    <name evidence="8" type="primary">OPS1_2</name>
    <name evidence="8" type="ORF">C6P45_001620</name>
</gene>
<evidence type="ECO:0000256" key="6">
    <source>
        <dbReference type="SAM" id="MobiDB-lite"/>
    </source>
</evidence>
<evidence type="ECO:0000256" key="5">
    <source>
        <dbReference type="ARBA" id="ARBA00023136"/>
    </source>
</evidence>
<dbReference type="EMBL" id="PUHR01000179">
    <property type="protein sequence ID" value="KAG0660204.1"/>
    <property type="molecule type" value="Genomic_DNA"/>
</dbReference>
<dbReference type="AlphaFoldDB" id="A0A9P7B641"/>
<feature type="transmembrane region" description="Helical" evidence="7">
    <location>
        <begin position="63"/>
        <end position="81"/>
    </location>
</feature>
<dbReference type="CDD" id="cd15239">
    <property type="entry name" value="7tm_YRO2_fungal-like"/>
    <property type="match status" value="1"/>
</dbReference>
<feature type="compositionally biased region" description="Low complexity" evidence="6">
    <location>
        <begin position="282"/>
        <end position="301"/>
    </location>
</feature>
<dbReference type="GO" id="GO:0005783">
    <property type="term" value="C:endoplasmic reticulum"/>
    <property type="evidence" value="ECO:0007669"/>
    <property type="project" value="TreeGrafter"/>
</dbReference>
<comment type="caution">
    <text evidence="8">The sequence shown here is derived from an EMBL/GenBank/DDBJ whole genome shotgun (WGS) entry which is preliminary data.</text>
</comment>
<dbReference type="PANTHER" id="PTHR28286">
    <property type="match status" value="1"/>
</dbReference>
<evidence type="ECO:0000256" key="3">
    <source>
        <dbReference type="ARBA" id="ARBA00022692"/>
    </source>
</evidence>
<dbReference type="InterPro" id="IPR043476">
    <property type="entry name" value="Yro2-like_7TM"/>
</dbReference>
<feature type="region of interest" description="Disordered" evidence="6">
    <location>
        <begin position="277"/>
        <end position="325"/>
    </location>
</feature>
<dbReference type="GO" id="GO:0005886">
    <property type="term" value="C:plasma membrane"/>
    <property type="evidence" value="ECO:0007669"/>
    <property type="project" value="TreeGrafter"/>
</dbReference>
<keyword evidence="9" id="KW-1185">Reference proteome</keyword>
<dbReference type="Pfam" id="PF01036">
    <property type="entry name" value="Bac_rhodopsin"/>
    <property type="match status" value="1"/>
</dbReference>
<feature type="transmembrane region" description="Helical" evidence="7">
    <location>
        <begin position="170"/>
        <end position="188"/>
    </location>
</feature>